<organism evidence="3 4">
    <name type="scientific">Alkalibacterium gilvum</name>
    <dbReference type="NCBI Taxonomy" id="1130080"/>
    <lineage>
        <taxon>Bacteria</taxon>
        <taxon>Bacillati</taxon>
        <taxon>Bacillota</taxon>
        <taxon>Bacilli</taxon>
        <taxon>Lactobacillales</taxon>
        <taxon>Carnobacteriaceae</taxon>
        <taxon>Alkalibacterium</taxon>
    </lineage>
</organism>
<sequence length="239" mass="27494">MGSNYQHFMHAFNELHNVIAKKVNRDPETNFGELMGAAAKKRDKVIEKYLNEIDFYRELRNLLTHNTINGDEAAAEPSNSLITEIEMVTEKIKYSKTAKDLFLKKVRQFDINDSLENVLDVINQVRYTQFPVFDGDKLVGILSSIGVTKYLAQAMDKDINAIKKATVRQILEVEDEQEFYETISENTSVFDIEEIFSERIKEGRTTYVLLVAKEKQIKNQNDLIGIITPWDLPKIVANK</sequence>
<dbReference type="Pfam" id="PF00571">
    <property type="entry name" value="CBS"/>
    <property type="match status" value="1"/>
</dbReference>
<keyword evidence="4" id="KW-1185">Reference proteome</keyword>
<gene>
    <name evidence="3" type="ORF">SAMN04488113_1024</name>
</gene>
<dbReference type="EMBL" id="FNYW01000002">
    <property type="protein sequence ID" value="SEI51673.1"/>
    <property type="molecule type" value="Genomic_DNA"/>
</dbReference>
<dbReference type="Gene3D" id="3.10.580.10">
    <property type="entry name" value="CBS-domain"/>
    <property type="match status" value="1"/>
</dbReference>
<evidence type="ECO:0000313" key="3">
    <source>
        <dbReference type="EMBL" id="SEI51673.1"/>
    </source>
</evidence>
<dbReference type="Proteomes" id="UP000198564">
    <property type="component" value="Unassembled WGS sequence"/>
</dbReference>
<feature type="domain" description="CBS" evidence="2">
    <location>
        <begin position="102"/>
        <end position="157"/>
    </location>
</feature>
<accession>A0A1H6R7G2</accession>
<dbReference type="InterPro" id="IPR000644">
    <property type="entry name" value="CBS_dom"/>
</dbReference>
<evidence type="ECO:0000256" key="1">
    <source>
        <dbReference type="PROSITE-ProRule" id="PRU00703"/>
    </source>
</evidence>
<dbReference type="PROSITE" id="PS51371">
    <property type="entry name" value="CBS"/>
    <property type="match status" value="1"/>
</dbReference>
<dbReference type="InterPro" id="IPR046342">
    <property type="entry name" value="CBS_dom_sf"/>
</dbReference>
<proteinExistence type="predicted"/>
<dbReference type="AlphaFoldDB" id="A0A1H6R7G2"/>
<evidence type="ECO:0000313" key="4">
    <source>
        <dbReference type="Proteomes" id="UP000198564"/>
    </source>
</evidence>
<dbReference type="RefSeq" id="WP_091632102.1">
    <property type="nucleotide sequence ID" value="NZ_FNYW01000002.1"/>
</dbReference>
<reference evidence="4" key="1">
    <citation type="submission" date="2016-10" db="EMBL/GenBank/DDBJ databases">
        <authorList>
            <person name="Varghese N."/>
            <person name="Submissions S."/>
        </authorList>
    </citation>
    <scope>NUCLEOTIDE SEQUENCE [LARGE SCALE GENOMIC DNA]</scope>
    <source>
        <strain evidence="4">DSM 25751</strain>
    </source>
</reference>
<protein>
    <submittedName>
        <fullName evidence="3">Predicted transcriptional regulator with C-terminal CBS domains</fullName>
    </submittedName>
</protein>
<dbReference type="OrthoDB" id="49104at2"/>
<name>A0A1H6R7G2_9LACT</name>
<evidence type="ECO:0000259" key="2">
    <source>
        <dbReference type="PROSITE" id="PS51371"/>
    </source>
</evidence>
<dbReference type="STRING" id="1130080.SAMN04488113_1024"/>
<dbReference type="SUPFAM" id="SSF54631">
    <property type="entry name" value="CBS-domain pair"/>
    <property type="match status" value="1"/>
</dbReference>
<keyword evidence="1" id="KW-0129">CBS domain</keyword>